<comment type="caution">
    <text evidence="3">The sequence shown here is derived from an EMBL/GenBank/DDBJ whole genome shotgun (WGS) entry which is preliminary data.</text>
</comment>
<evidence type="ECO:0000313" key="3">
    <source>
        <dbReference type="EMBL" id="MDP9824657.1"/>
    </source>
</evidence>
<organism evidence="3 4">
    <name type="scientific">Kineosporia succinea</name>
    <dbReference type="NCBI Taxonomy" id="84632"/>
    <lineage>
        <taxon>Bacteria</taxon>
        <taxon>Bacillati</taxon>
        <taxon>Actinomycetota</taxon>
        <taxon>Actinomycetes</taxon>
        <taxon>Kineosporiales</taxon>
        <taxon>Kineosporiaceae</taxon>
        <taxon>Kineosporia</taxon>
    </lineage>
</organism>
<evidence type="ECO:0000313" key="4">
    <source>
        <dbReference type="Proteomes" id="UP001235712"/>
    </source>
</evidence>
<feature type="region of interest" description="Disordered" evidence="1">
    <location>
        <begin position="1"/>
        <end position="21"/>
    </location>
</feature>
<keyword evidence="2" id="KW-1133">Transmembrane helix</keyword>
<keyword evidence="4" id="KW-1185">Reference proteome</keyword>
<keyword evidence="2" id="KW-0472">Membrane</keyword>
<sequence>MPAQELRVDAEPETGAARPLHHHPYTRPALFVVVLVAVAVIAAVVGIRRLEPDPVPAWPAQAGQTGSSTCTDPSRSQQWRVSWTVTPQIGVVPTAMAARTLPDGAWTDRGGDRWQLRWNQAPAEAAGTDFAWDHSLTAPMSGLSGVAVSAAMSPRYVTPDGACTVYAAAFGPGAVGKGSVAVVGDSLTAQLIVPAVGQDGGVADENVPPVTSSLYPTAAAVGSTPSAVPTTSVPELGPLAASLTALGMRPQVDGQGGRRWVTDPDATEPIDQANWTMLDELRGLREAGSVVVALGTNDASWASQARTDAQFEERLSWTLSNLQSMLDEMAVSGHCTVVMSMASQGKKGTGTQRGDRFELAAARINAVLRANADSQGRLAFYDWGAQGDQHAFGTADAWFGKDTIHLSPAGVPAYVTAMTEAARLGC</sequence>
<dbReference type="EMBL" id="JAUSQZ010000001">
    <property type="protein sequence ID" value="MDP9824657.1"/>
    <property type="molecule type" value="Genomic_DNA"/>
</dbReference>
<feature type="compositionally biased region" description="Basic and acidic residues" evidence="1">
    <location>
        <begin position="1"/>
        <end position="10"/>
    </location>
</feature>
<dbReference type="RefSeq" id="WP_307237634.1">
    <property type="nucleotide sequence ID" value="NZ_JAUSQZ010000001.1"/>
</dbReference>
<keyword evidence="2" id="KW-0812">Transmembrane</keyword>
<dbReference type="Gene3D" id="3.40.50.1110">
    <property type="entry name" value="SGNH hydrolase"/>
    <property type="match status" value="1"/>
</dbReference>
<dbReference type="InterPro" id="IPR036514">
    <property type="entry name" value="SGNH_hydro_sf"/>
</dbReference>
<gene>
    <name evidence="3" type="ORF">J2S57_000406</name>
</gene>
<name>A0ABT9NWL4_9ACTN</name>
<accession>A0ABT9NWL4</accession>
<reference evidence="3 4" key="1">
    <citation type="submission" date="2023-07" db="EMBL/GenBank/DDBJ databases">
        <title>Sequencing the genomes of 1000 actinobacteria strains.</title>
        <authorList>
            <person name="Klenk H.-P."/>
        </authorList>
    </citation>
    <scope>NUCLEOTIDE SEQUENCE [LARGE SCALE GENOMIC DNA]</scope>
    <source>
        <strain evidence="3 4">DSM 44388</strain>
    </source>
</reference>
<dbReference type="SUPFAM" id="SSF52266">
    <property type="entry name" value="SGNH hydrolase"/>
    <property type="match status" value="1"/>
</dbReference>
<feature type="transmembrane region" description="Helical" evidence="2">
    <location>
        <begin position="29"/>
        <end position="47"/>
    </location>
</feature>
<evidence type="ECO:0000256" key="1">
    <source>
        <dbReference type="SAM" id="MobiDB-lite"/>
    </source>
</evidence>
<evidence type="ECO:0008006" key="5">
    <source>
        <dbReference type="Google" id="ProtNLM"/>
    </source>
</evidence>
<dbReference type="Proteomes" id="UP001235712">
    <property type="component" value="Unassembled WGS sequence"/>
</dbReference>
<protein>
    <recommendedName>
        <fullName evidence="5">SGNH hydrolase-type esterase domain-containing protein</fullName>
    </recommendedName>
</protein>
<evidence type="ECO:0000256" key="2">
    <source>
        <dbReference type="SAM" id="Phobius"/>
    </source>
</evidence>
<proteinExistence type="predicted"/>